<evidence type="ECO:0000313" key="3">
    <source>
        <dbReference type="Proteomes" id="UP000190037"/>
    </source>
</evidence>
<feature type="region of interest" description="Disordered" evidence="1">
    <location>
        <begin position="14"/>
        <end position="41"/>
    </location>
</feature>
<dbReference type="Proteomes" id="UP000190037">
    <property type="component" value="Unassembled WGS sequence"/>
</dbReference>
<protein>
    <submittedName>
        <fullName evidence="2">Uncharacterized protein</fullName>
    </submittedName>
</protein>
<comment type="caution">
    <text evidence="2">The sequence shown here is derived from an EMBL/GenBank/DDBJ whole genome shotgun (WGS) entry which is preliminary data.</text>
</comment>
<feature type="region of interest" description="Disordered" evidence="1">
    <location>
        <begin position="198"/>
        <end position="220"/>
    </location>
</feature>
<dbReference type="AlphaFoldDB" id="A0A1T3NWA3"/>
<reference evidence="2 3" key="1">
    <citation type="submission" date="2017-03" db="EMBL/GenBank/DDBJ databases">
        <title>Draft genome sequence of Streptomyces scabrisporus NF3, endophyte isolated from Amphipterygium adstringens.</title>
        <authorList>
            <person name="Vazquez M."/>
            <person name="Ceapa C.D."/>
            <person name="Rodriguez Luna D."/>
            <person name="Sanchez Esquivel S."/>
        </authorList>
    </citation>
    <scope>NUCLEOTIDE SEQUENCE [LARGE SCALE GENOMIC DNA]</scope>
    <source>
        <strain evidence="2 3">NF3</strain>
    </source>
</reference>
<evidence type="ECO:0000256" key="1">
    <source>
        <dbReference type="SAM" id="MobiDB-lite"/>
    </source>
</evidence>
<name>A0A1T3NWA3_9ACTN</name>
<dbReference type="EMBL" id="MWQN01000001">
    <property type="protein sequence ID" value="OPC80920.1"/>
    <property type="molecule type" value="Genomic_DNA"/>
</dbReference>
<accession>A0A1T3NWA3</accession>
<organism evidence="2 3">
    <name type="scientific">Embleya scabrispora</name>
    <dbReference type="NCBI Taxonomy" id="159449"/>
    <lineage>
        <taxon>Bacteria</taxon>
        <taxon>Bacillati</taxon>
        <taxon>Actinomycetota</taxon>
        <taxon>Actinomycetes</taxon>
        <taxon>Kitasatosporales</taxon>
        <taxon>Streptomycetaceae</taxon>
        <taxon>Embleya</taxon>
    </lineage>
</organism>
<keyword evidence="3" id="KW-1185">Reference proteome</keyword>
<sequence>MGVAGVLGGWSRPALRSCPRTPGTADAVARPGPARTRLARGRRGARVAAAGWVGVAMGVVRGGRVDAGAASSPTYSALRTPSPAVVPFASGLRRGSRPWLARPLAVSAWGWGRAGVRGRMKRGGWELRQLWCGAGGPALVPPRGWMSRALTSTCRCQGVRARSRGCPRSLPWARVRGAGGSCDGGGPGGGACAGSSLHAAGGGCARPRRRDRESARRGMRSDCFSGGRVAVGVGRARERARP</sequence>
<gene>
    <name evidence="2" type="ORF">B4N89_08140</name>
</gene>
<proteinExistence type="predicted"/>
<evidence type="ECO:0000313" key="2">
    <source>
        <dbReference type="EMBL" id="OPC80920.1"/>
    </source>
</evidence>
<feature type="compositionally biased region" description="Basic and acidic residues" evidence="1">
    <location>
        <begin position="210"/>
        <end position="220"/>
    </location>
</feature>